<dbReference type="Gene3D" id="3.60.10.10">
    <property type="entry name" value="Endonuclease/exonuclease/phosphatase"/>
    <property type="match status" value="1"/>
</dbReference>
<dbReference type="InterPro" id="IPR005135">
    <property type="entry name" value="Endo/exonuclease/phosphatase"/>
</dbReference>
<reference evidence="3" key="1">
    <citation type="journal article" date="2014" name="Science">
        <title>Ancient hybridizations among the ancestral genomes of bread wheat.</title>
        <authorList>
            <consortium name="International Wheat Genome Sequencing Consortium,"/>
            <person name="Marcussen T."/>
            <person name="Sandve S.R."/>
            <person name="Heier L."/>
            <person name="Spannagl M."/>
            <person name="Pfeifer M."/>
            <person name="Jakobsen K.S."/>
            <person name="Wulff B.B."/>
            <person name="Steuernagel B."/>
            <person name="Mayer K.F."/>
            <person name="Olsen O.A."/>
        </authorList>
    </citation>
    <scope>NUCLEOTIDE SEQUENCE [LARGE SCALE GENOMIC DNA]</scope>
    <source>
        <strain evidence="3">cv. AL8/78</strain>
    </source>
</reference>
<dbReference type="InterPro" id="IPR036691">
    <property type="entry name" value="Endo/exonu/phosph_ase_sf"/>
</dbReference>
<dbReference type="PANTHER" id="PTHR35218:SF9">
    <property type="entry name" value="ENDONUCLEASE_EXONUCLEASE_PHOSPHATASE DOMAIN-CONTAINING PROTEIN"/>
    <property type="match status" value="1"/>
</dbReference>
<accession>A0A453F6P0</accession>
<reference evidence="2" key="3">
    <citation type="journal article" date="2017" name="Nature">
        <title>Genome sequence of the progenitor of the wheat D genome Aegilops tauschii.</title>
        <authorList>
            <person name="Luo M.C."/>
            <person name="Gu Y.Q."/>
            <person name="Puiu D."/>
            <person name="Wang H."/>
            <person name="Twardziok S.O."/>
            <person name="Deal K.R."/>
            <person name="Huo N."/>
            <person name="Zhu T."/>
            <person name="Wang L."/>
            <person name="Wang Y."/>
            <person name="McGuire P.E."/>
            <person name="Liu S."/>
            <person name="Long H."/>
            <person name="Ramasamy R.K."/>
            <person name="Rodriguez J.C."/>
            <person name="Van S.L."/>
            <person name="Yuan L."/>
            <person name="Wang Z."/>
            <person name="Xia Z."/>
            <person name="Xiao L."/>
            <person name="Anderson O.D."/>
            <person name="Ouyang S."/>
            <person name="Liang Y."/>
            <person name="Zimin A.V."/>
            <person name="Pertea G."/>
            <person name="Qi P."/>
            <person name="Bennetzen J.L."/>
            <person name="Dai X."/>
            <person name="Dawson M.W."/>
            <person name="Muller H.G."/>
            <person name="Kugler K."/>
            <person name="Rivarola-Duarte L."/>
            <person name="Spannagl M."/>
            <person name="Mayer K.F.X."/>
            <person name="Lu F.H."/>
            <person name="Bevan M.W."/>
            <person name="Leroy P."/>
            <person name="Li P."/>
            <person name="You F.M."/>
            <person name="Sun Q."/>
            <person name="Liu Z."/>
            <person name="Lyons E."/>
            <person name="Wicker T."/>
            <person name="Salzberg S.L."/>
            <person name="Devos K.M."/>
            <person name="Dvorak J."/>
        </authorList>
    </citation>
    <scope>NUCLEOTIDE SEQUENCE [LARGE SCALE GENOMIC DNA]</scope>
    <source>
        <strain evidence="2">cv. AL8/78</strain>
    </source>
</reference>
<dbReference type="SUPFAM" id="SSF56219">
    <property type="entry name" value="DNase I-like"/>
    <property type="match status" value="1"/>
</dbReference>
<dbReference type="Proteomes" id="UP000015105">
    <property type="component" value="Chromosome 3D"/>
</dbReference>
<dbReference type="STRING" id="200361.A0A453F6P0"/>
<evidence type="ECO:0000313" key="3">
    <source>
        <dbReference type="Proteomes" id="UP000015105"/>
    </source>
</evidence>
<evidence type="ECO:0000259" key="1">
    <source>
        <dbReference type="Pfam" id="PF03372"/>
    </source>
</evidence>
<evidence type="ECO:0000313" key="2">
    <source>
        <dbReference type="EnsemblPlants" id="AET3Gv20588900.2"/>
    </source>
</evidence>
<dbReference type="EnsemblPlants" id="AET3Gv20588900.2">
    <property type="protein sequence ID" value="AET3Gv20588900.2"/>
    <property type="gene ID" value="AET3Gv20588900"/>
</dbReference>
<dbReference type="Pfam" id="PF03372">
    <property type="entry name" value="Exo_endo_phos"/>
    <property type="match status" value="1"/>
</dbReference>
<dbReference type="Gramene" id="AET3Gv20588900.2">
    <property type="protein sequence ID" value="AET3Gv20588900.2"/>
    <property type="gene ID" value="AET3Gv20588900"/>
</dbReference>
<name>A0A453F6P0_AEGTS</name>
<organism evidence="2 3">
    <name type="scientific">Aegilops tauschii subsp. strangulata</name>
    <name type="common">Goatgrass</name>
    <dbReference type="NCBI Taxonomy" id="200361"/>
    <lineage>
        <taxon>Eukaryota</taxon>
        <taxon>Viridiplantae</taxon>
        <taxon>Streptophyta</taxon>
        <taxon>Embryophyta</taxon>
        <taxon>Tracheophyta</taxon>
        <taxon>Spermatophyta</taxon>
        <taxon>Magnoliopsida</taxon>
        <taxon>Liliopsida</taxon>
        <taxon>Poales</taxon>
        <taxon>Poaceae</taxon>
        <taxon>BOP clade</taxon>
        <taxon>Pooideae</taxon>
        <taxon>Triticodae</taxon>
        <taxon>Triticeae</taxon>
        <taxon>Triticinae</taxon>
        <taxon>Aegilops</taxon>
    </lineage>
</organism>
<reference evidence="2" key="5">
    <citation type="journal article" date="2021" name="G3 (Bethesda)">
        <title>Aegilops tauschii genome assembly Aet v5.0 features greater sequence contiguity and improved annotation.</title>
        <authorList>
            <person name="Wang L."/>
            <person name="Zhu T."/>
            <person name="Rodriguez J.C."/>
            <person name="Deal K.R."/>
            <person name="Dubcovsky J."/>
            <person name="McGuire P.E."/>
            <person name="Lux T."/>
            <person name="Spannagl M."/>
            <person name="Mayer K.F.X."/>
            <person name="Baldrich P."/>
            <person name="Meyers B.C."/>
            <person name="Huo N."/>
            <person name="Gu Y.Q."/>
            <person name="Zhou H."/>
            <person name="Devos K.M."/>
            <person name="Bennetzen J.L."/>
            <person name="Unver T."/>
            <person name="Budak H."/>
            <person name="Gulick P.J."/>
            <person name="Galiba G."/>
            <person name="Kalapos B."/>
            <person name="Nelson D.R."/>
            <person name="Li P."/>
            <person name="You F.M."/>
            <person name="Luo M.C."/>
            <person name="Dvorak J."/>
        </authorList>
    </citation>
    <scope>NUCLEOTIDE SEQUENCE [LARGE SCALE GENOMIC DNA]</scope>
    <source>
        <strain evidence="2">cv. AL8/78</strain>
    </source>
</reference>
<dbReference type="GO" id="GO:0003824">
    <property type="term" value="F:catalytic activity"/>
    <property type="evidence" value="ECO:0007669"/>
    <property type="project" value="InterPro"/>
</dbReference>
<protein>
    <recommendedName>
        <fullName evidence="1">Endonuclease/exonuclease/phosphatase domain-containing protein</fullName>
    </recommendedName>
</protein>
<proteinExistence type="predicted"/>
<dbReference type="AlphaFoldDB" id="A0A453F6P0"/>
<sequence>MTILCWNCWGLGHPGTVRELVCLVHTYRPSVVFLSETRQCEESVKRIRGRLGLKHCITHDGVGKGAGIALFWDDSIEIKLLSYGPRYIDVHVRNDPHGPLWRGTFVYGEPKSHERHHMWNLLKRIKQRSTQPWMIIGDFNETMWQGEHFSATRRSERNMSNFSEALAWCDVHDLGYQGPDWTYDNKQAGIKKVRARLDRGVASMEWSELFPHAHVQHIVTSRSDHFPLLLSYEREVQNSANKRHFRYESMWERVQSLEPTVKETWDMEGPAKSLADVMQKLGSVQKSLTEWSKKNFGSITWNIKKKRQRLKKLLERPYRNETEMLVKKVSAELDELLIREEMMWRQRSRATWIREGDQNIKFFHWKATWRQKEKCNKKIEKQ</sequence>
<reference evidence="2" key="4">
    <citation type="submission" date="2019-03" db="UniProtKB">
        <authorList>
            <consortium name="EnsemblPlants"/>
        </authorList>
    </citation>
    <scope>IDENTIFICATION</scope>
</reference>
<dbReference type="Gramene" id="AET3Gv20588900.3">
    <property type="protein sequence ID" value="AET3Gv20588900.3"/>
    <property type="gene ID" value="AET3Gv20588900"/>
</dbReference>
<dbReference type="PANTHER" id="PTHR35218">
    <property type="entry name" value="RNASE H DOMAIN-CONTAINING PROTEIN"/>
    <property type="match status" value="1"/>
</dbReference>
<feature type="domain" description="Endonuclease/exonuclease/phosphatase" evidence="1">
    <location>
        <begin position="5"/>
        <end position="199"/>
    </location>
</feature>
<keyword evidence="3" id="KW-1185">Reference proteome</keyword>
<reference evidence="3" key="2">
    <citation type="journal article" date="2017" name="Nat. Plants">
        <title>The Aegilops tauschii genome reveals multiple impacts of transposons.</title>
        <authorList>
            <person name="Zhao G."/>
            <person name="Zou C."/>
            <person name="Li K."/>
            <person name="Wang K."/>
            <person name="Li T."/>
            <person name="Gao L."/>
            <person name="Zhang X."/>
            <person name="Wang H."/>
            <person name="Yang Z."/>
            <person name="Liu X."/>
            <person name="Jiang W."/>
            <person name="Mao L."/>
            <person name="Kong X."/>
            <person name="Jiao Y."/>
            <person name="Jia J."/>
        </authorList>
    </citation>
    <scope>NUCLEOTIDE SEQUENCE [LARGE SCALE GENOMIC DNA]</scope>
    <source>
        <strain evidence="3">cv. AL8/78</strain>
    </source>
</reference>
<dbReference type="EnsemblPlants" id="AET3Gv20588900.3">
    <property type="protein sequence ID" value="AET3Gv20588900.3"/>
    <property type="gene ID" value="AET3Gv20588900"/>
</dbReference>